<accession>A0A2I0J1Y8</accession>
<keyword evidence="3" id="KW-1185">Reference proteome</keyword>
<name>A0A2I0J1Y8_PUNGR</name>
<dbReference type="EMBL" id="PGOL01002138">
    <property type="protein sequence ID" value="PKI50259.1"/>
    <property type="molecule type" value="Genomic_DNA"/>
</dbReference>
<dbReference type="Proteomes" id="UP000233551">
    <property type="component" value="Unassembled WGS sequence"/>
</dbReference>
<feature type="transmembrane region" description="Helical" evidence="1">
    <location>
        <begin position="74"/>
        <end position="102"/>
    </location>
</feature>
<feature type="non-terminal residue" evidence="2">
    <location>
        <position position="178"/>
    </location>
</feature>
<keyword evidence="1" id="KW-0472">Membrane</keyword>
<proteinExistence type="predicted"/>
<reference evidence="2 3" key="1">
    <citation type="submission" date="2017-11" db="EMBL/GenBank/DDBJ databases">
        <title>De-novo sequencing of pomegranate (Punica granatum L.) genome.</title>
        <authorList>
            <person name="Akparov Z."/>
            <person name="Amiraslanov A."/>
            <person name="Hajiyeva S."/>
            <person name="Abbasov M."/>
            <person name="Kaur K."/>
            <person name="Hamwieh A."/>
            <person name="Solovyev V."/>
            <person name="Salamov A."/>
            <person name="Braich B."/>
            <person name="Kosarev P."/>
            <person name="Mahmoud A."/>
            <person name="Hajiyev E."/>
            <person name="Babayeva S."/>
            <person name="Izzatullayeva V."/>
            <person name="Mammadov A."/>
            <person name="Mammadov A."/>
            <person name="Sharifova S."/>
            <person name="Ojaghi J."/>
            <person name="Eynullazada K."/>
            <person name="Bayramov B."/>
            <person name="Abdulazimova A."/>
            <person name="Shahmuradov I."/>
        </authorList>
    </citation>
    <scope>NUCLEOTIDE SEQUENCE [LARGE SCALE GENOMIC DNA]</scope>
    <source>
        <strain evidence="3">cv. AG2017</strain>
        <tissue evidence="2">Leaf</tissue>
    </source>
</reference>
<evidence type="ECO:0000313" key="3">
    <source>
        <dbReference type="Proteomes" id="UP000233551"/>
    </source>
</evidence>
<evidence type="ECO:0000256" key="1">
    <source>
        <dbReference type="SAM" id="Phobius"/>
    </source>
</evidence>
<feature type="transmembrane region" description="Helical" evidence="1">
    <location>
        <begin position="122"/>
        <end position="155"/>
    </location>
</feature>
<sequence>MAKLPASAEEPLLSSKDPAPYLTRITATRVLAKWILEMAMALIFAVWVAVIFLFPANSVSSFVEKWFETTNKTIFGITGSLFMVFSGPILVIAVLAAARLIISGSGEEELLLKSKSVKYPRLRLWTFPVLVDGPFGVVTAAEFIGICLVILYVLWAVYAYTLQNLSLLSKFPLPPILK</sequence>
<evidence type="ECO:0000313" key="2">
    <source>
        <dbReference type="EMBL" id="PKI50259.1"/>
    </source>
</evidence>
<keyword evidence="1" id="KW-0812">Transmembrane</keyword>
<gene>
    <name evidence="2" type="ORF">CRG98_029332</name>
</gene>
<keyword evidence="1" id="KW-1133">Transmembrane helix</keyword>
<protein>
    <submittedName>
        <fullName evidence="2">Uncharacterized protein</fullName>
    </submittedName>
</protein>
<feature type="transmembrane region" description="Helical" evidence="1">
    <location>
        <begin position="34"/>
        <end position="54"/>
    </location>
</feature>
<organism evidence="2 3">
    <name type="scientific">Punica granatum</name>
    <name type="common">Pomegranate</name>
    <dbReference type="NCBI Taxonomy" id="22663"/>
    <lineage>
        <taxon>Eukaryota</taxon>
        <taxon>Viridiplantae</taxon>
        <taxon>Streptophyta</taxon>
        <taxon>Embryophyta</taxon>
        <taxon>Tracheophyta</taxon>
        <taxon>Spermatophyta</taxon>
        <taxon>Magnoliopsida</taxon>
        <taxon>eudicotyledons</taxon>
        <taxon>Gunneridae</taxon>
        <taxon>Pentapetalae</taxon>
        <taxon>rosids</taxon>
        <taxon>malvids</taxon>
        <taxon>Myrtales</taxon>
        <taxon>Lythraceae</taxon>
        <taxon>Punica</taxon>
    </lineage>
</organism>
<dbReference type="AlphaFoldDB" id="A0A2I0J1Y8"/>
<dbReference type="STRING" id="22663.A0A2I0J1Y8"/>
<comment type="caution">
    <text evidence="2">The sequence shown here is derived from an EMBL/GenBank/DDBJ whole genome shotgun (WGS) entry which is preliminary data.</text>
</comment>